<accession>A0A318XS04</accession>
<feature type="transmembrane region" description="Helical" evidence="6">
    <location>
        <begin position="229"/>
        <end position="247"/>
    </location>
</feature>
<reference evidence="7 8" key="1">
    <citation type="submission" date="2018-06" db="EMBL/GenBank/DDBJ databases">
        <title>Genomic Encyclopedia of Type Strains, Phase I: the one thousand microbial genomes (KMG-I) project.</title>
        <authorList>
            <person name="Kyrpides N."/>
        </authorList>
    </citation>
    <scope>NUCLEOTIDE SEQUENCE [LARGE SCALE GENOMIC DNA]</scope>
    <source>
        <strain evidence="7 8">DSM 19573</strain>
    </source>
</reference>
<dbReference type="AlphaFoldDB" id="A0A318XS04"/>
<keyword evidence="8" id="KW-1185">Reference proteome</keyword>
<dbReference type="Proteomes" id="UP000248132">
    <property type="component" value="Unassembled WGS sequence"/>
</dbReference>
<evidence type="ECO:0000256" key="6">
    <source>
        <dbReference type="SAM" id="Phobius"/>
    </source>
</evidence>
<dbReference type="PANTHER" id="PTHR32196">
    <property type="entry name" value="ABC TRANSPORTER PERMEASE PROTEIN YPHD-RELATED-RELATED"/>
    <property type="match status" value="1"/>
</dbReference>
<dbReference type="EMBL" id="QKMR01000001">
    <property type="protein sequence ID" value="PYG90387.1"/>
    <property type="molecule type" value="Genomic_DNA"/>
</dbReference>
<dbReference type="CDD" id="cd06579">
    <property type="entry name" value="TM_PBP1_transp_AraH_like"/>
    <property type="match status" value="1"/>
</dbReference>
<feature type="transmembrane region" description="Helical" evidence="6">
    <location>
        <begin position="308"/>
        <end position="327"/>
    </location>
</feature>
<feature type="transmembrane region" description="Helical" evidence="6">
    <location>
        <begin position="110"/>
        <end position="132"/>
    </location>
</feature>
<keyword evidence="5 6" id="KW-0472">Membrane</keyword>
<name>A0A318XS04_9FIRM</name>
<evidence type="ECO:0000256" key="5">
    <source>
        <dbReference type="ARBA" id="ARBA00023136"/>
    </source>
</evidence>
<evidence type="ECO:0000256" key="4">
    <source>
        <dbReference type="ARBA" id="ARBA00022989"/>
    </source>
</evidence>
<keyword evidence="4 6" id="KW-1133">Transmembrane helix</keyword>
<feature type="transmembrane region" description="Helical" evidence="6">
    <location>
        <begin position="87"/>
        <end position="104"/>
    </location>
</feature>
<keyword evidence="2" id="KW-1003">Cell membrane</keyword>
<sequence length="332" mass="35727">MRGMDINMSNSKIQESAFVNQSIKKRLFSNDNIFLLLGLIVYIIICSIIAPNFATGYNLSIVLEQLAVPGILSVGMCILMISRGIDLSVGTLLSFAACFMAWLISGGTSVAVAILLGILICVGCNFLMGLLLSRTTLEPFIVSVGAMIIYKGFALITTNGAEYPIPGKFGFATNIRFLNLPLMVYIMIVVYIIFALLLRYTKFGRWLYAVGDNDEASFLAGINVKNFKLLIYVINGLVIALATILMLSRNEVGNPYLGTDLEMRAIASAVVGGTALSGGKGNVIGTLLGTIWMGIISNSLNVIGVSAFWQYVVTGGIIVVAVLANNLRYKMA</sequence>
<dbReference type="GO" id="GO:0022857">
    <property type="term" value="F:transmembrane transporter activity"/>
    <property type="evidence" value="ECO:0007669"/>
    <property type="project" value="InterPro"/>
</dbReference>
<evidence type="ECO:0000256" key="3">
    <source>
        <dbReference type="ARBA" id="ARBA00022692"/>
    </source>
</evidence>
<comment type="caution">
    <text evidence="7">The sequence shown here is derived from an EMBL/GenBank/DDBJ whole genome shotgun (WGS) entry which is preliminary data.</text>
</comment>
<feature type="transmembrane region" description="Helical" evidence="6">
    <location>
        <begin position="139"/>
        <end position="157"/>
    </location>
</feature>
<comment type="subcellular location">
    <subcellularLocation>
        <location evidence="1">Cell membrane</location>
        <topology evidence="1">Multi-pass membrane protein</topology>
    </subcellularLocation>
</comment>
<feature type="transmembrane region" description="Helical" evidence="6">
    <location>
        <begin position="59"/>
        <end position="80"/>
    </location>
</feature>
<keyword evidence="3 6" id="KW-0812">Transmembrane</keyword>
<proteinExistence type="predicted"/>
<dbReference type="InterPro" id="IPR001851">
    <property type="entry name" value="ABC_transp_permease"/>
</dbReference>
<dbReference type="PANTHER" id="PTHR32196:SF72">
    <property type="entry name" value="RIBOSE IMPORT PERMEASE PROTEIN RBSC"/>
    <property type="match status" value="1"/>
</dbReference>
<feature type="transmembrane region" description="Helical" evidence="6">
    <location>
        <begin position="177"/>
        <end position="198"/>
    </location>
</feature>
<evidence type="ECO:0000256" key="1">
    <source>
        <dbReference type="ARBA" id="ARBA00004651"/>
    </source>
</evidence>
<evidence type="ECO:0000313" key="8">
    <source>
        <dbReference type="Proteomes" id="UP000248132"/>
    </source>
</evidence>
<dbReference type="GO" id="GO:0005886">
    <property type="term" value="C:plasma membrane"/>
    <property type="evidence" value="ECO:0007669"/>
    <property type="project" value="UniProtKB-SubCell"/>
</dbReference>
<dbReference type="Pfam" id="PF02653">
    <property type="entry name" value="BPD_transp_2"/>
    <property type="match status" value="1"/>
</dbReference>
<evidence type="ECO:0000256" key="2">
    <source>
        <dbReference type="ARBA" id="ARBA00022475"/>
    </source>
</evidence>
<dbReference type="OrthoDB" id="9813906at2"/>
<evidence type="ECO:0000313" key="7">
    <source>
        <dbReference type="EMBL" id="PYG90387.1"/>
    </source>
</evidence>
<gene>
    <name evidence="7" type="ORF">LY28_00270</name>
</gene>
<feature type="transmembrane region" description="Helical" evidence="6">
    <location>
        <begin position="33"/>
        <end position="53"/>
    </location>
</feature>
<organism evidence="7 8">
    <name type="scientific">Ruminiclostridium sufflavum DSM 19573</name>
    <dbReference type="NCBI Taxonomy" id="1121337"/>
    <lineage>
        <taxon>Bacteria</taxon>
        <taxon>Bacillati</taxon>
        <taxon>Bacillota</taxon>
        <taxon>Clostridia</taxon>
        <taxon>Eubacteriales</taxon>
        <taxon>Oscillospiraceae</taxon>
        <taxon>Ruminiclostridium</taxon>
    </lineage>
</organism>
<protein>
    <submittedName>
        <fullName evidence="7">Ribose transport system permease protein</fullName>
    </submittedName>
</protein>